<evidence type="ECO:0000256" key="9">
    <source>
        <dbReference type="SAM" id="MobiDB-lite"/>
    </source>
</evidence>
<dbReference type="InterPro" id="IPR011530">
    <property type="entry name" value="rRNA_adenine_dimethylase"/>
</dbReference>
<reference evidence="12" key="1">
    <citation type="submission" date="2017-02" db="EMBL/GenBank/DDBJ databases">
        <title>Natronthermophilus aegyptiacus gen. nov.,sp. nov., an aerobic, extremely halophilic alkalithermophilic archaeon isolated from the athalassohaline Wadi An Natrun, Egypt.</title>
        <authorList>
            <person name="Zhao B."/>
        </authorList>
    </citation>
    <scope>NUCLEOTIDE SEQUENCE [LARGE SCALE GENOMIC DNA]</scope>
    <source>
        <strain evidence="12">JW/NM-HA 15</strain>
    </source>
</reference>
<feature type="binding site" evidence="7 8">
    <location>
        <position position="118"/>
    </location>
    <ligand>
        <name>S-adenosyl-L-methionine</name>
        <dbReference type="ChEBI" id="CHEBI:59789"/>
    </ligand>
</feature>
<dbReference type="GO" id="GO:0000179">
    <property type="term" value="F:rRNA (adenine-N6,N6-)-dimethyltransferase activity"/>
    <property type="evidence" value="ECO:0007669"/>
    <property type="project" value="UniProtKB-UniRule"/>
</dbReference>
<dbReference type="InterPro" id="IPR029063">
    <property type="entry name" value="SAM-dependent_MTases_sf"/>
</dbReference>
<dbReference type="InterPro" id="IPR020596">
    <property type="entry name" value="rRNA_Ade_Mease_Trfase_CS"/>
</dbReference>
<dbReference type="SMART" id="SM00650">
    <property type="entry name" value="rADc"/>
    <property type="match status" value="1"/>
</dbReference>
<evidence type="ECO:0000256" key="2">
    <source>
        <dbReference type="ARBA" id="ARBA00022552"/>
    </source>
</evidence>
<dbReference type="PANTHER" id="PTHR11727:SF7">
    <property type="entry name" value="DIMETHYLADENOSINE TRANSFERASE-RELATED"/>
    <property type="match status" value="1"/>
</dbReference>
<comment type="function">
    <text evidence="7">Specifically dimethylates two adjacent adenosines in the loop of a conserved hairpin near the 3'-end of 16S rRNA in the 30S particle. May play a critical role in biogenesis of 30S subunits.</text>
</comment>
<dbReference type="Gene3D" id="3.40.50.150">
    <property type="entry name" value="Vaccinia Virus protein VP39"/>
    <property type="match status" value="1"/>
</dbReference>
<dbReference type="RefSeq" id="WP_086889039.1">
    <property type="nucleotide sequence ID" value="NZ_CP019893.1"/>
</dbReference>
<feature type="binding site" evidence="7 8">
    <location>
        <position position="69"/>
    </location>
    <ligand>
        <name>S-adenosyl-L-methionine</name>
        <dbReference type="ChEBI" id="CHEBI:59789"/>
    </ligand>
</feature>
<dbReference type="InterPro" id="IPR020598">
    <property type="entry name" value="rRNA_Ade_methylase_Trfase_N"/>
</dbReference>
<dbReference type="OrthoDB" id="9883at2157"/>
<dbReference type="PROSITE" id="PS51689">
    <property type="entry name" value="SAM_RNA_A_N6_MT"/>
    <property type="match status" value="1"/>
</dbReference>
<dbReference type="GO" id="GO:0003723">
    <property type="term" value="F:RNA binding"/>
    <property type="evidence" value="ECO:0007669"/>
    <property type="project" value="UniProtKB-UniRule"/>
</dbReference>
<dbReference type="KEGG" id="naj:B1756_13635"/>
<evidence type="ECO:0000313" key="12">
    <source>
        <dbReference type="Proteomes" id="UP000250088"/>
    </source>
</evidence>
<dbReference type="InterPro" id="IPR023165">
    <property type="entry name" value="rRNA_Ade_diMease-like_C"/>
</dbReference>
<evidence type="ECO:0000256" key="6">
    <source>
        <dbReference type="ARBA" id="ARBA00022884"/>
    </source>
</evidence>
<feature type="domain" description="Ribosomal RNA adenine methylase transferase N-terminal" evidence="10">
    <location>
        <begin position="29"/>
        <end position="215"/>
    </location>
</feature>
<proteinExistence type="inferred from homology"/>
<feature type="binding site" evidence="7 8">
    <location>
        <position position="133"/>
    </location>
    <ligand>
        <name>S-adenosyl-L-methionine</name>
        <dbReference type="ChEBI" id="CHEBI:59789"/>
    </ligand>
</feature>
<feature type="region of interest" description="Disordered" evidence="9">
    <location>
        <begin position="36"/>
        <end position="61"/>
    </location>
</feature>
<feature type="binding site" evidence="7 8">
    <location>
        <position position="22"/>
    </location>
    <ligand>
        <name>S-adenosyl-L-methionine</name>
        <dbReference type="ChEBI" id="CHEBI:59789"/>
    </ligand>
</feature>
<keyword evidence="3 7" id="KW-0489">Methyltransferase</keyword>
<evidence type="ECO:0000256" key="5">
    <source>
        <dbReference type="ARBA" id="ARBA00022691"/>
    </source>
</evidence>
<dbReference type="Pfam" id="PF00398">
    <property type="entry name" value="RrnaAD"/>
    <property type="match status" value="1"/>
</dbReference>
<comment type="similarity">
    <text evidence="7">Belongs to the class I-like SAM-binding methyltransferase superfamily. rRNA adenine N(6)-methyltransferase family. RsmA subfamily.</text>
</comment>
<keyword evidence="12" id="KW-1185">Reference proteome</keyword>
<dbReference type="Proteomes" id="UP000250088">
    <property type="component" value="Chromosome"/>
</dbReference>
<feature type="binding site" evidence="7 8">
    <location>
        <position position="90"/>
    </location>
    <ligand>
        <name>S-adenosyl-L-methionine</name>
        <dbReference type="ChEBI" id="CHEBI:59789"/>
    </ligand>
</feature>
<keyword evidence="1 7" id="KW-0963">Cytoplasm</keyword>
<dbReference type="NCBIfam" id="TIGR00755">
    <property type="entry name" value="ksgA"/>
    <property type="match status" value="1"/>
</dbReference>
<dbReference type="NCBIfam" id="NF011486">
    <property type="entry name" value="PRK14896.1-1"/>
    <property type="match status" value="1"/>
</dbReference>
<evidence type="ECO:0000256" key="1">
    <source>
        <dbReference type="ARBA" id="ARBA00022490"/>
    </source>
</evidence>
<dbReference type="CDD" id="cd02440">
    <property type="entry name" value="AdoMet_MTases"/>
    <property type="match status" value="1"/>
</dbReference>
<name>A0A2Z2HTU6_9EURY</name>
<evidence type="ECO:0000256" key="8">
    <source>
        <dbReference type="PROSITE-ProRule" id="PRU01026"/>
    </source>
</evidence>
<evidence type="ECO:0000256" key="4">
    <source>
        <dbReference type="ARBA" id="ARBA00022679"/>
    </source>
</evidence>
<feature type="binding site" evidence="7 8">
    <location>
        <position position="24"/>
    </location>
    <ligand>
        <name>S-adenosyl-L-methionine</name>
        <dbReference type="ChEBI" id="CHEBI:59789"/>
    </ligand>
</feature>
<dbReference type="InterPro" id="IPR001737">
    <property type="entry name" value="KsgA/Erm"/>
</dbReference>
<dbReference type="GO" id="GO:0005737">
    <property type="term" value="C:cytoplasm"/>
    <property type="evidence" value="ECO:0007669"/>
    <property type="project" value="UniProtKB-SubCell"/>
</dbReference>
<keyword evidence="2 7" id="KW-0698">rRNA processing</keyword>
<evidence type="ECO:0000313" key="11">
    <source>
        <dbReference type="EMBL" id="ARS90666.1"/>
    </source>
</evidence>
<dbReference type="EC" id="2.1.1.-" evidence="7"/>
<protein>
    <recommendedName>
        <fullName evidence="7">Probable ribosomal RNA small subunit methyltransferase A</fullName>
        <ecNumber evidence="7">2.1.1.-</ecNumber>
    </recommendedName>
    <alternativeName>
        <fullName evidence="7">16S rRNA dimethyladenosine transferase</fullName>
    </alternativeName>
    <alternativeName>
        <fullName evidence="7">16S rRNA dimethylase</fullName>
    </alternativeName>
    <alternativeName>
        <fullName evidence="7">S-adenosylmethionine-6-N',N'-adenosyl(rRNA) dimethyltransferase</fullName>
    </alternativeName>
</protein>
<dbReference type="Gene3D" id="1.10.8.100">
    <property type="entry name" value="Ribosomal RNA adenine dimethylase-like, domain 2"/>
    <property type="match status" value="1"/>
</dbReference>
<dbReference type="SUPFAM" id="SSF53335">
    <property type="entry name" value="S-adenosyl-L-methionine-dependent methyltransferases"/>
    <property type="match status" value="1"/>
</dbReference>
<comment type="subcellular location">
    <subcellularLocation>
        <location evidence="7">Cytoplasm</location>
    </subcellularLocation>
</comment>
<keyword evidence="5 7" id="KW-0949">S-adenosyl-L-methionine</keyword>
<sequence length="298" mass="32371">MRDPDALIARAGVRGDPDRDQHFLVDDRVLDRLPTYLESEAPRASDDVSGESPRAEELDADTTHLLEIGGGTGALTDRLLAVADEVTVIERDPTLAAFLEREFSAEIDAGRLTVIEGDALEVELPDFTASVSNLPYGVSSEIAFRLFPEGKPLVLMFQQEFAERMVAEPGTGEYGRLSVSSQHYADVELVESIPKEAFSPPPAVQSAVIRAVPRDPDYEVDDEALFLRFVKALFTQRRKTIRNAIRNTAHISGLETPDAVVEAADEELLSARAGALSPADFAALSQLALEVGGPDLEE</sequence>
<organism evidence="11 12">
    <name type="scientific">Natrarchaeobaculum aegyptiacum</name>
    <dbReference type="NCBI Taxonomy" id="745377"/>
    <lineage>
        <taxon>Archaea</taxon>
        <taxon>Methanobacteriati</taxon>
        <taxon>Methanobacteriota</taxon>
        <taxon>Stenosarchaea group</taxon>
        <taxon>Halobacteria</taxon>
        <taxon>Halobacteriales</taxon>
        <taxon>Natrialbaceae</taxon>
        <taxon>Natrarchaeobaculum</taxon>
    </lineage>
</organism>
<evidence type="ECO:0000256" key="7">
    <source>
        <dbReference type="HAMAP-Rule" id="MF_00607"/>
    </source>
</evidence>
<evidence type="ECO:0000259" key="10">
    <source>
        <dbReference type="SMART" id="SM00650"/>
    </source>
</evidence>
<dbReference type="PROSITE" id="PS01131">
    <property type="entry name" value="RRNA_A_DIMETH"/>
    <property type="match status" value="1"/>
</dbReference>
<accession>A0A2Z2HTU6</accession>
<gene>
    <name evidence="7 11" type="primary">ksgA</name>
    <name evidence="7" type="synonym">rsmA</name>
    <name evidence="11" type="ORF">B1756_13635</name>
</gene>
<dbReference type="AlphaFoldDB" id="A0A2Z2HTU6"/>
<keyword evidence="6 7" id="KW-0694">RNA-binding</keyword>
<keyword evidence="4 7" id="KW-0808">Transferase</keyword>
<evidence type="ECO:0000256" key="3">
    <source>
        <dbReference type="ARBA" id="ARBA00022603"/>
    </source>
</evidence>
<dbReference type="HAMAP" id="MF_00607">
    <property type="entry name" value="16SrRNA_methyltr_A"/>
    <property type="match status" value="1"/>
</dbReference>
<dbReference type="PANTHER" id="PTHR11727">
    <property type="entry name" value="DIMETHYLADENOSINE TRANSFERASE"/>
    <property type="match status" value="1"/>
</dbReference>
<dbReference type="EMBL" id="CP019893">
    <property type="protein sequence ID" value="ARS90666.1"/>
    <property type="molecule type" value="Genomic_DNA"/>
</dbReference>
<dbReference type="GeneID" id="32895137"/>